<keyword evidence="2" id="KW-1185">Reference proteome</keyword>
<dbReference type="STRING" id="53463.SAMN05444389_10111"/>
<gene>
    <name evidence="1" type="ORF">SAMN05444389_10111</name>
</gene>
<accession>A0A1M7CX08</accession>
<organism evidence="1 2">
    <name type="scientific">Paracoccus solventivorans</name>
    <dbReference type="NCBI Taxonomy" id="53463"/>
    <lineage>
        <taxon>Bacteria</taxon>
        <taxon>Pseudomonadati</taxon>
        <taxon>Pseudomonadota</taxon>
        <taxon>Alphaproteobacteria</taxon>
        <taxon>Rhodobacterales</taxon>
        <taxon>Paracoccaceae</taxon>
        <taxon>Paracoccus</taxon>
    </lineage>
</organism>
<evidence type="ECO:0000313" key="1">
    <source>
        <dbReference type="EMBL" id="SHL71771.1"/>
    </source>
</evidence>
<evidence type="ECO:0000313" key="2">
    <source>
        <dbReference type="Proteomes" id="UP000184444"/>
    </source>
</evidence>
<proteinExistence type="predicted"/>
<dbReference type="AlphaFoldDB" id="A0A1M7CX08"/>
<dbReference type="Proteomes" id="UP000184444">
    <property type="component" value="Unassembled WGS sequence"/>
</dbReference>
<sequence>MGGHHDAALLSRLALERTLGETVRSADPQPRYGWQRGNTVPSGKLATLPELSNRKVQPFGRLQEGWFVPPPTGIKRDPDQRIYSGQRLVITHGVREPVGPVARLETREFSFRHSFYCIPLPHLTEKEAQLVLGVMWSSLGRYLLFMTAGSWGGWHDKVTARDLLRMPVRLKPSWGMPKVKHDEAAMRIVQAVAQLRDLPSHDPLARGLFYTSSHENPEENWLGVLDEAIFDLFELSKAERDLIEDFWAENHELYWKGAEAEATKRLTLAGTLNGTQADFPATPIVLDCSLTCGPFWRLGTHSCPRVQNSTGR</sequence>
<name>A0A1M7CX08_9RHOB</name>
<dbReference type="EMBL" id="FRCK01000001">
    <property type="protein sequence ID" value="SHL71771.1"/>
    <property type="molecule type" value="Genomic_DNA"/>
</dbReference>
<reference evidence="2" key="1">
    <citation type="submission" date="2016-11" db="EMBL/GenBank/DDBJ databases">
        <authorList>
            <person name="Varghese N."/>
            <person name="Submissions S."/>
        </authorList>
    </citation>
    <scope>NUCLEOTIDE SEQUENCE [LARGE SCALE GENOMIC DNA]</scope>
    <source>
        <strain evidence="2">DSM 6637</strain>
    </source>
</reference>
<protein>
    <submittedName>
        <fullName evidence="1">Uncharacterized protein</fullName>
    </submittedName>
</protein>